<keyword evidence="7" id="KW-0229">DNA integration</keyword>
<keyword evidence="9" id="KW-0808">Transferase</keyword>
<sequence>MRLAAGAPPNLWDYFVKTAAQLSWYIPTQALHNKTPYEAMQGRKPNLSHLCEIGCRAFVLIQHKTNPKIYECSLKCILIGYSPNSKAYICYHKPSHRVITSFHVRFIES</sequence>
<keyword evidence="13" id="KW-1185">Reference proteome</keyword>
<evidence type="ECO:0000256" key="3">
    <source>
        <dbReference type="ARBA" id="ARBA00022723"/>
    </source>
</evidence>
<feature type="domain" description="Retroviral polymerase SH3-like" evidence="11">
    <location>
        <begin position="55"/>
        <end position="109"/>
    </location>
</feature>
<gene>
    <name evidence="12" type="ORF">K435DRAFT_695935</name>
</gene>
<evidence type="ECO:0000256" key="6">
    <source>
        <dbReference type="ARBA" id="ARBA00022842"/>
    </source>
</evidence>
<evidence type="ECO:0000256" key="9">
    <source>
        <dbReference type="ARBA" id="ARBA00022932"/>
    </source>
</evidence>
<evidence type="ECO:0000259" key="11">
    <source>
        <dbReference type="Pfam" id="PF25597"/>
    </source>
</evidence>
<feature type="non-terminal residue" evidence="12">
    <location>
        <position position="109"/>
    </location>
</feature>
<dbReference type="OrthoDB" id="3344688at2759"/>
<reference evidence="12 13" key="1">
    <citation type="journal article" date="2019" name="Nat. Ecol. Evol.">
        <title>Megaphylogeny resolves global patterns of mushroom evolution.</title>
        <authorList>
            <person name="Varga T."/>
            <person name="Krizsan K."/>
            <person name="Foldi C."/>
            <person name="Dima B."/>
            <person name="Sanchez-Garcia M."/>
            <person name="Sanchez-Ramirez S."/>
            <person name="Szollosi G.J."/>
            <person name="Szarkandi J.G."/>
            <person name="Papp V."/>
            <person name="Albert L."/>
            <person name="Andreopoulos W."/>
            <person name="Angelini C."/>
            <person name="Antonin V."/>
            <person name="Barry K.W."/>
            <person name="Bougher N.L."/>
            <person name="Buchanan P."/>
            <person name="Buyck B."/>
            <person name="Bense V."/>
            <person name="Catcheside P."/>
            <person name="Chovatia M."/>
            <person name="Cooper J."/>
            <person name="Damon W."/>
            <person name="Desjardin D."/>
            <person name="Finy P."/>
            <person name="Geml J."/>
            <person name="Haridas S."/>
            <person name="Hughes K."/>
            <person name="Justo A."/>
            <person name="Karasinski D."/>
            <person name="Kautmanova I."/>
            <person name="Kiss B."/>
            <person name="Kocsube S."/>
            <person name="Kotiranta H."/>
            <person name="LaButti K.M."/>
            <person name="Lechner B.E."/>
            <person name="Liimatainen K."/>
            <person name="Lipzen A."/>
            <person name="Lukacs Z."/>
            <person name="Mihaltcheva S."/>
            <person name="Morgado L.N."/>
            <person name="Niskanen T."/>
            <person name="Noordeloos M.E."/>
            <person name="Ohm R.A."/>
            <person name="Ortiz-Santana B."/>
            <person name="Ovrebo C."/>
            <person name="Racz N."/>
            <person name="Riley R."/>
            <person name="Savchenko A."/>
            <person name="Shiryaev A."/>
            <person name="Soop K."/>
            <person name="Spirin V."/>
            <person name="Szebenyi C."/>
            <person name="Tomsovsky M."/>
            <person name="Tulloss R.E."/>
            <person name="Uehling J."/>
            <person name="Grigoriev I.V."/>
            <person name="Vagvolgyi C."/>
            <person name="Papp T."/>
            <person name="Martin F.M."/>
            <person name="Miettinen O."/>
            <person name="Hibbett D.S."/>
            <person name="Nagy L.G."/>
        </authorList>
    </citation>
    <scope>NUCLEOTIDE SEQUENCE [LARGE SCALE GENOMIC DNA]</scope>
    <source>
        <strain evidence="12 13">CBS 962.96</strain>
    </source>
</reference>
<evidence type="ECO:0000256" key="7">
    <source>
        <dbReference type="ARBA" id="ARBA00022908"/>
    </source>
</evidence>
<dbReference type="AlphaFoldDB" id="A0A4S8KWG2"/>
<dbReference type="Proteomes" id="UP000297245">
    <property type="component" value="Unassembled WGS sequence"/>
</dbReference>
<dbReference type="InterPro" id="IPR057670">
    <property type="entry name" value="SH3_retrovirus"/>
</dbReference>
<protein>
    <recommendedName>
        <fullName evidence="11">Retroviral polymerase SH3-like domain-containing protein</fullName>
    </recommendedName>
</protein>
<keyword evidence="2" id="KW-0540">Nuclease</keyword>
<dbReference type="GO" id="GO:0046872">
    <property type="term" value="F:metal ion binding"/>
    <property type="evidence" value="ECO:0007669"/>
    <property type="project" value="UniProtKB-KW"/>
</dbReference>
<dbReference type="GO" id="GO:0015074">
    <property type="term" value="P:DNA integration"/>
    <property type="evidence" value="ECO:0007669"/>
    <property type="project" value="UniProtKB-KW"/>
</dbReference>
<evidence type="ECO:0000256" key="2">
    <source>
        <dbReference type="ARBA" id="ARBA00022722"/>
    </source>
</evidence>
<dbReference type="GO" id="GO:0003887">
    <property type="term" value="F:DNA-directed DNA polymerase activity"/>
    <property type="evidence" value="ECO:0007669"/>
    <property type="project" value="UniProtKB-KW"/>
</dbReference>
<keyword evidence="5" id="KW-0378">Hydrolase</keyword>
<keyword evidence="3" id="KW-0479">Metal-binding</keyword>
<dbReference type="PANTHER" id="PTHR42648:SF11">
    <property type="entry name" value="TRANSPOSON TY4-P GAG-POL POLYPROTEIN"/>
    <property type="match status" value="1"/>
</dbReference>
<evidence type="ECO:0000256" key="5">
    <source>
        <dbReference type="ARBA" id="ARBA00022801"/>
    </source>
</evidence>
<evidence type="ECO:0000313" key="13">
    <source>
        <dbReference type="Proteomes" id="UP000297245"/>
    </source>
</evidence>
<dbReference type="InterPro" id="IPR039537">
    <property type="entry name" value="Retrotran_Ty1/copia-like"/>
</dbReference>
<dbReference type="GO" id="GO:0016787">
    <property type="term" value="F:hydrolase activity"/>
    <property type="evidence" value="ECO:0007669"/>
    <property type="project" value="UniProtKB-KW"/>
</dbReference>
<dbReference type="EMBL" id="ML179917">
    <property type="protein sequence ID" value="THU80314.1"/>
    <property type="molecule type" value="Genomic_DNA"/>
</dbReference>
<evidence type="ECO:0000256" key="1">
    <source>
        <dbReference type="ARBA" id="ARBA00022695"/>
    </source>
</evidence>
<dbReference type="GO" id="GO:0006310">
    <property type="term" value="P:DNA recombination"/>
    <property type="evidence" value="ECO:0007669"/>
    <property type="project" value="UniProtKB-KW"/>
</dbReference>
<evidence type="ECO:0000256" key="4">
    <source>
        <dbReference type="ARBA" id="ARBA00022759"/>
    </source>
</evidence>
<organism evidence="12 13">
    <name type="scientific">Dendrothele bispora (strain CBS 962.96)</name>
    <dbReference type="NCBI Taxonomy" id="1314807"/>
    <lineage>
        <taxon>Eukaryota</taxon>
        <taxon>Fungi</taxon>
        <taxon>Dikarya</taxon>
        <taxon>Basidiomycota</taxon>
        <taxon>Agaricomycotina</taxon>
        <taxon>Agaricomycetes</taxon>
        <taxon>Agaricomycetidae</taxon>
        <taxon>Agaricales</taxon>
        <taxon>Agaricales incertae sedis</taxon>
        <taxon>Dendrothele</taxon>
    </lineage>
</organism>
<keyword evidence="8" id="KW-0695">RNA-directed DNA polymerase</keyword>
<keyword evidence="4" id="KW-0255">Endonuclease</keyword>
<proteinExistence type="predicted"/>
<keyword evidence="9" id="KW-0239">DNA-directed DNA polymerase</keyword>
<dbReference type="GO" id="GO:0003964">
    <property type="term" value="F:RNA-directed DNA polymerase activity"/>
    <property type="evidence" value="ECO:0007669"/>
    <property type="project" value="UniProtKB-KW"/>
</dbReference>
<evidence type="ECO:0000313" key="12">
    <source>
        <dbReference type="EMBL" id="THU80314.1"/>
    </source>
</evidence>
<dbReference type="Pfam" id="PF25597">
    <property type="entry name" value="SH3_retrovirus"/>
    <property type="match status" value="1"/>
</dbReference>
<accession>A0A4S8KWG2</accession>
<evidence type="ECO:0000256" key="8">
    <source>
        <dbReference type="ARBA" id="ARBA00022918"/>
    </source>
</evidence>
<keyword evidence="6" id="KW-0460">Magnesium</keyword>
<dbReference type="PANTHER" id="PTHR42648">
    <property type="entry name" value="TRANSPOSASE, PUTATIVE-RELATED"/>
    <property type="match status" value="1"/>
</dbReference>
<name>A0A4S8KWG2_DENBC</name>
<keyword evidence="1" id="KW-0548">Nucleotidyltransferase</keyword>
<keyword evidence="10" id="KW-0233">DNA recombination</keyword>
<evidence type="ECO:0000256" key="10">
    <source>
        <dbReference type="ARBA" id="ARBA00023172"/>
    </source>
</evidence>
<dbReference type="GO" id="GO:0004519">
    <property type="term" value="F:endonuclease activity"/>
    <property type="evidence" value="ECO:0007669"/>
    <property type="project" value="UniProtKB-KW"/>
</dbReference>